<dbReference type="Proteomes" id="UP001642409">
    <property type="component" value="Unassembled WGS sequence"/>
</dbReference>
<comment type="caution">
    <text evidence="2">The sequence shown here is derived from an EMBL/GenBank/DDBJ whole genome shotgun (WGS) entry which is preliminary data.</text>
</comment>
<proteinExistence type="predicted"/>
<gene>
    <name evidence="3" type="ORF">HINF_LOCUS58967</name>
    <name evidence="2" type="ORF">HINF_LOCUS8551</name>
</gene>
<dbReference type="EMBL" id="CATOUU010000205">
    <property type="protein sequence ID" value="CAI9920906.1"/>
    <property type="molecule type" value="Genomic_DNA"/>
</dbReference>
<dbReference type="EMBL" id="CAXDID020000335">
    <property type="protein sequence ID" value="CAL6078571.1"/>
    <property type="molecule type" value="Genomic_DNA"/>
</dbReference>
<dbReference type="AlphaFoldDB" id="A0AA86TLH8"/>
<evidence type="ECO:0000313" key="2">
    <source>
        <dbReference type="EMBL" id="CAI9920906.1"/>
    </source>
</evidence>
<keyword evidence="4" id="KW-1185">Reference proteome</keyword>
<reference evidence="2" key="1">
    <citation type="submission" date="2023-06" db="EMBL/GenBank/DDBJ databases">
        <authorList>
            <person name="Kurt Z."/>
        </authorList>
    </citation>
    <scope>NUCLEOTIDE SEQUENCE</scope>
</reference>
<reference evidence="3 4" key="2">
    <citation type="submission" date="2024-07" db="EMBL/GenBank/DDBJ databases">
        <authorList>
            <person name="Akdeniz Z."/>
        </authorList>
    </citation>
    <scope>NUCLEOTIDE SEQUENCE [LARGE SCALE GENOMIC DNA]</scope>
</reference>
<sequence length="203" mass="22908">MKWYGVIAVYMRFIAALITMCAIDLYLITDVIDYKQRKLDTTVYYVDSIVSFGLIGIAALLYIISGIVQCQMKIPICDGCCCCSSSKICQQGQILQGLRYNKRVTPVRLIFYRIFSFFFTISAGIFFISSMLVADVNTIIISVAVGNIALIVQFMIKIEIDFKVFAVAGGVAQEDENTYLLKELSEIIHNKTAERERRHSYVG</sequence>
<feature type="transmembrane region" description="Helical" evidence="1">
    <location>
        <begin position="43"/>
        <end position="64"/>
    </location>
</feature>
<keyword evidence="1" id="KW-0812">Transmembrane</keyword>
<evidence type="ECO:0000313" key="4">
    <source>
        <dbReference type="Proteomes" id="UP001642409"/>
    </source>
</evidence>
<feature type="transmembrane region" description="Helical" evidence="1">
    <location>
        <begin position="7"/>
        <end position="28"/>
    </location>
</feature>
<accession>A0AA86TLH8</accession>
<keyword evidence="1" id="KW-1133">Transmembrane helix</keyword>
<organism evidence="2">
    <name type="scientific">Hexamita inflata</name>
    <dbReference type="NCBI Taxonomy" id="28002"/>
    <lineage>
        <taxon>Eukaryota</taxon>
        <taxon>Metamonada</taxon>
        <taxon>Diplomonadida</taxon>
        <taxon>Hexamitidae</taxon>
        <taxon>Hexamitinae</taxon>
        <taxon>Hexamita</taxon>
    </lineage>
</organism>
<protein>
    <submittedName>
        <fullName evidence="3">Hypothetical_protein</fullName>
    </submittedName>
</protein>
<evidence type="ECO:0000313" key="3">
    <source>
        <dbReference type="EMBL" id="CAL6078571.1"/>
    </source>
</evidence>
<feature type="transmembrane region" description="Helical" evidence="1">
    <location>
        <begin position="139"/>
        <end position="156"/>
    </location>
</feature>
<keyword evidence="1" id="KW-0472">Membrane</keyword>
<feature type="transmembrane region" description="Helical" evidence="1">
    <location>
        <begin position="110"/>
        <end position="133"/>
    </location>
</feature>
<name>A0AA86TLH8_9EUKA</name>
<evidence type="ECO:0000256" key="1">
    <source>
        <dbReference type="SAM" id="Phobius"/>
    </source>
</evidence>